<keyword evidence="2" id="KW-1185">Reference proteome</keyword>
<evidence type="ECO:0000313" key="2">
    <source>
        <dbReference type="Proteomes" id="UP000552700"/>
    </source>
</evidence>
<sequence length="97" mass="10235">MLPRDSIGNASDPHLVALLALGWLCQDEDRAERLLAITGLEPGTLRETAGLPDTQAAVLGFLANHEPDLIACAQAIAVAPEELMAAHRALSGPEWDA</sequence>
<proteinExistence type="predicted"/>
<dbReference type="EMBL" id="JACIJP010000004">
    <property type="protein sequence ID" value="MBB6124942.1"/>
    <property type="molecule type" value="Genomic_DNA"/>
</dbReference>
<dbReference type="RefSeq" id="WP_184081229.1">
    <property type="nucleotide sequence ID" value="NZ_JACIJP010000004.1"/>
</dbReference>
<gene>
    <name evidence="1" type="ORF">FHS92_002695</name>
</gene>
<comment type="caution">
    <text evidence="1">The sequence shown here is derived from an EMBL/GenBank/DDBJ whole genome shotgun (WGS) entry which is preliminary data.</text>
</comment>
<accession>A0A841J3N4</accession>
<protein>
    <recommendedName>
        <fullName evidence="3">DUF3572 domain-containing protein</fullName>
    </recommendedName>
</protein>
<dbReference type="Pfam" id="PF12096">
    <property type="entry name" value="DUF3572"/>
    <property type="match status" value="1"/>
</dbReference>
<reference evidence="1 2" key="1">
    <citation type="submission" date="2020-08" db="EMBL/GenBank/DDBJ databases">
        <title>Genomic Encyclopedia of Type Strains, Phase IV (KMG-IV): sequencing the most valuable type-strain genomes for metagenomic binning, comparative biology and taxonomic classification.</title>
        <authorList>
            <person name="Goeker M."/>
        </authorList>
    </citation>
    <scope>NUCLEOTIDE SEQUENCE [LARGE SCALE GENOMIC DNA]</scope>
    <source>
        <strain evidence="1 2">DSM 102255</strain>
    </source>
</reference>
<organism evidence="1 2">
    <name type="scientific">Sphingobium subterraneum</name>
    <dbReference type="NCBI Taxonomy" id="627688"/>
    <lineage>
        <taxon>Bacteria</taxon>
        <taxon>Pseudomonadati</taxon>
        <taxon>Pseudomonadota</taxon>
        <taxon>Alphaproteobacteria</taxon>
        <taxon>Sphingomonadales</taxon>
        <taxon>Sphingomonadaceae</taxon>
        <taxon>Sphingobium</taxon>
    </lineage>
</organism>
<dbReference type="InterPro" id="IPR021955">
    <property type="entry name" value="DUF3572"/>
</dbReference>
<evidence type="ECO:0000313" key="1">
    <source>
        <dbReference type="EMBL" id="MBB6124942.1"/>
    </source>
</evidence>
<evidence type="ECO:0008006" key="3">
    <source>
        <dbReference type="Google" id="ProtNLM"/>
    </source>
</evidence>
<name>A0A841J3N4_9SPHN</name>
<dbReference type="AlphaFoldDB" id="A0A841J3N4"/>
<dbReference type="Proteomes" id="UP000552700">
    <property type="component" value="Unassembled WGS sequence"/>
</dbReference>